<dbReference type="InterPro" id="IPR022740">
    <property type="entry name" value="Polyphenol_oxidase_C"/>
</dbReference>
<dbReference type="Gramene" id="OB01G42490.1">
    <property type="protein sequence ID" value="OB01G42490.1"/>
    <property type="gene ID" value="OB01G42490"/>
</dbReference>
<evidence type="ECO:0000256" key="4">
    <source>
        <dbReference type="ARBA" id="ARBA00023002"/>
    </source>
</evidence>
<keyword evidence="11" id="KW-0732">Signal</keyword>
<feature type="disulfide bond" evidence="8">
    <location>
        <begin position="90"/>
        <end position="106"/>
    </location>
</feature>
<dbReference type="GeneID" id="102705861"/>
<dbReference type="GO" id="GO:0004097">
    <property type="term" value="F:catechol oxidase activity"/>
    <property type="evidence" value="ECO:0007669"/>
    <property type="project" value="InterPro"/>
</dbReference>
<keyword evidence="5 7" id="KW-0186">Copper</keyword>
<feature type="cross-link" description="2'-(S-cysteinyl)-histidine (Cys-His)" evidence="9">
    <location>
        <begin position="172"/>
        <end position="189"/>
    </location>
</feature>
<feature type="binding site" evidence="7">
    <location>
        <position position="168"/>
    </location>
    <ligand>
        <name>Cu cation</name>
        <dbReference type="ChEBI" id="CHEBI:23378"/>
        <label>A</label>
    </ligand>
</feature>
<protein>
    <recommendedName>
        <fullName evidence="12 13">Tyrosinase copper-binding domain-containing protein</fullName>
    </recommendedName>
</protein>
<keyword evidence="4" id="KW-0560">Oxidoreductase</keyword>
<feature type="binding site" evidence="7">
    <location>
        <position position="355"/>
    </location>
    <ligand>
        <name>Cu cation</name>
        <dbReference type="ChEBI" id="CHEBI:23378"/>
        <label>B</label>
    </ligand>
</feature>
<feature type="binding site" evidence="7">
    <location>
        <position position="321"/>
    </location>
    <ligand>
        <name>Cu cation</name>
        <dbReference type="ChEBI" id="CHEBI:23378"/>
        <label>B</label>
    </ligand>
</feature>
<comment type="similarity">
    <text evidence="1">Belongs to the tyrosinase family.</text>
</comment>
<dbReference type="PRINTS" id="PR00092">
    <property type="entry name" value="TYROSINASE"/>
</dbReference>
<dbReference type="Pfam" id="PF12142">
    <property type="entry name" value="PPO1_DWL"/>
    <property type="match status" value="1"/>
</dbReference>
<gene>
    <name evidence="14" type="primary">LOC102705861</name>
</gene>
<dbReference type="KEGG" id="obr:102705861"/>
<dbReference type="OMA" id="MSTRCHA"/>
<sequence length="585" mass="65159">MANNQRRVSPLCVLLICALASATVVVYTVFPASLSPCAYSLSRTLLAVTGLDSYAAFCTDEATTPELLSDGGGRAETLGGGPIVTELLQCGRPKLPAKAIPPYQCCPPVSASEPVKFTLPDASEPLRTRRPAHAAGADHMAKYERAVALMKALPRSDPRSFYQQANVHCAYCTGAYRQVGHPELAVQIHFSWFFFPFHRAYLYFFERIAGKLLGDPGFALPFWSWDVPEGMRMPLAFANVSSPLYDPLRNPRHAPPKLVDLDFSKLGEKNLTDEQQIQHNLRIMYKQMISNAPLASLFYGQPFRAGQADKPGAGTVEIYPHNTMHTWTGDISLHNVENMGVYYSAGRDPIFYPYHSNIDRLWEIWRDTTTVSGRHGHAATVFTDPDWLDSSFLFYDEEARLVRITVRDVLDIDRLRYAYDDDGAGTPWLDARPPPTPDVNRERRGELPESVRFPVLLNATVTTPVRRPSVLRRVTENVDLEEVLVVDGIVTDGTSTVKFDVFVNAREHEKVELGGREMAGSFVCLKHHMNDGENGEGVETTMRLALSEILKDLGAEEDESVAVTLVPRYGNVRIGGLRIEYIVGE</sequence>
<dbReference type="PROSITE" id="PS00498">
    <property type="entry name" value="TYROSINASE_2"/>
    <property type="match status" value="1"/>
</dbReference>
<evidence type="ECO:0000259" key="12">
    <source>
        <dbReference type="PROSITE" id="PS00497"/>
    </source>
</evidence>
<comment type="cofactor">
    <cofactor evidence="7">
        <name>Cu(2+)</name>
        <dbReference type="ChEBI" id="CHEBI:29036"/>
    </cofactor>
    <text evidence="7">Binds 2 copper ions per subunit.</text>
</comment>
<keyword evidence="15" id="KW-1185">Reference proteome</keyword>
<dbReference type="GO" id="GO:0046872">
    <property type="term" value="F:metal ion binding"/>
    <property type="evidence" value="ECO:0007669"/>
    <property type="project" value="UniProtKB-KW"/>
</dbReference>
<evidence type="ECO:0000256" key="8">
    <source>
        <dbReference type="PIRSR" id="PIRSR000290-2"/>
    </source>
</evidence>
<dbReference type="Proteomes" id="UP000006038">
    <property type="component" value="Chromosome 1"/>
</dbReference>
<feature type="disulfide bond" evidence="8">
    <location>
        <begin position="105"/>
        <end position="169"/>
    </location>
</feature>
<dbReference type="Pfam" id="PF00264">
    <property type="entry name" value="Tyrosinase"/>
    <property type="match status" value="1"/>
</dbReference>
<dbReference type="HOGENOM" id="CLU_029668_1_0_1"/>
<organism evidence="14">
    <name type="scientific">Oryza brachyantha</name>
    <name type="common">malo sina</name>
    <dbReference type="NCBI Taxonomy" id="4533"/>
    <lineage>
        <taxon>Eukaryota</taxon>
        <taxon>Viridiplantae</taxon>
        <taxon>Streptophyta</taxon>
        <taxon>Embryophyta</taxon>
        <taxon>Tracheophyta</taxon>
        <taxon>Spermatophyta</taxon>
        <taxon>Magnoliopsida</taxon>
        <taxon>Liliopsida</taxon>
        <taxon>Poales</taxon>
        <taxon>Poaceae</taxon>
        <taxon>BOP clade</taxon>
        <taxon>Oryzoideae</taxon>
        <taxon>Oryzeae</taxon>
        <taxon>Oryzinae</taxon>
        <taxon>Oryza</taxon>
    </lineage>
</organism>
<keyword evidence="6 8" id="KW-1015">Disulfide bond</keyword>
<feature type="region of interest" description="Disordered" evidence="10">
    <location>
        <begin position="426"/>
        <end position="445"/>
    </location>
</feature>
<dbReference type="RefSeq" id="XP_006644832.1">
    <property type="nucleotide sequence ID" value="XM_006644769.2"/>
</dbReference>
<evidence type="ECO:0000256" key="2">
    <source>
        <dbReference type="ARBA" id="ARBA00022723"/>
    </source>
</evidence>
<feature type="domain" description="Tyrosinase copper-binding" evidence="12">
    <location>
        <begin position="189"/>
        <end position="206"/>
    </location>
</feature>
<dbReference type="Pfam" id="PF12143">
    <property type="entry name" value="PPO1_KFDV"/>
    <property type="match status" value="1"/>
</dbReference>
<dbReference type="GO" id="GO:0046148">
    <property type="term" value="P:pigment biosynthetic process"/>
    <property type="evidence" value="ECO:0007669"/>
    <property type="project" value="InterPro"/>
</dbReference>
<feature type="binding site" evidence="7">
    <location>
        <position position="198"/>
    </location>
    <ligand>
        <name>Cu cation</name>
        <dbReference type="ChEBI" id="CHEBI:23378"/>
        <label>A</label>
    </ligand>
</feature>
<evidence type="ECO:0000256" key="7">
    <source>
        <dbReference type="PIRSR" id="PIRSR000290-1"/>
    </source>
</evidence>
<dbReference type="InterPro" id="IPR050316">
    <property type="entry name" value="Tyrosinase/Hemocyanin"/>
</dbReference>
<evidence type="ECO:0000256" key="1">
    <source>
        <dbReference type="ARBA" id="ARBA00009928"/>
    </source>
</evidence>
<reference evidence="14" key="2">
    <citation type="submission" date="2013-04" db="UniProtKB">
        <authorList>
            <consortium name="EnsemblPlants"/>
        </authorList>
    </citation>
    <scope>IDENTIFICATION</scope>
</reference>
<keyword evidence="2 7" id="KW-0479">Metal-binding</keyword>
<evidence type="ECO:0000259" key="13">
    <source>
        <dbReference type="PROSITE" id="PS00498"/>
    </source>
</evidence>
<evidence type="ECO:0000256" key="3">
    <source>
        <dbReference type="ARBA" id="ARBA00022784"/>
    </source>
</evidence>
<evidence type="ECO:0000256" key="6">
    <source>
        <dbReference type="ARBA" id="ARBA00023157"/>
    </source>
</evidence>
<dbReference type="PROSITE" id="PS00497">
    <property type="entry name" value="TYROSINASE_1"/>
    <property type="match status" value="1"/>
</dbReference>
<proteinExistence type="inferred from homology"/>
<feature type="binding site" evidence="7">
    <location>
        <position position="189"/>
    </location>
    <ligand>
        <name>Cu cation</name>
        <dbReference type="ChEBI" id="CHEBI:23378"/>
        <label>A</label>
    </ligand>
</feature>
<feature type="binding site" evidence="7">
    <location>
        <position position="325"/>
    </location>
    <ligand>
        <name>Cu cation</name>
        <dbReference type="ChEBI" id="CHEBI:23378"/>
        <label>B</label>
    </ligand>
</feature>
<keyword evidence="3" id="KW-0883">Thioether bond</keyword>
<dbReference type="InterPro" id="IPR002227">
    <property type="entry name" value="Tyrosinase_Cu-bd"/>
</dbReference>
<dbReference type="InterPro" id="IPR022739">
    <property type="entry name" value="Polyphenol_oxidase_cen"/>
</dbReference>
<dbReference type="eggNOG" id="ENOG502QVBP">
    <property type="taxonomic scope" value="Eukaryota"/>
</dbReference>
<evidence type="ECO:0000256" key="9">
    <source>
        <dbReference type="PIRSR" id="PIRSR000290-3"/>
    </source>
</evidence>
<dbReference type="Gene3D" id="1.10.1280.10">
    <property type="entry name" value="Di-copper center containing domain from catechol oxidase"/>
    <property type="match status" value="1"/>
</dbReference>
<dbReference type="PANTHER" id="PTHR11474:SF100">
    <property type="entry name" value="POLYPHENOL OXIDASE FAMILY PROTEIN-RELATED"/>
    <property type="match status" value="1"/>
</dbReference>
<evidence type="ECO:0000256" key="11">
    <source>
        <dbReference type="SAM" id="SignalP"/>
    </source>
</evidence>
<dbReference type="STRING" id="4533.J3L4U3"/>
<feature type="domain" description="Tyrosinase copper-binding" evidence="13">
    <location>
        <begin position="348"/>
        <end position="359"/>
    </location>
</feature>
<evidence type="ECO:0000313" key="15">
    <source>
        <dbReference type="Proteomes" id="UP000006038"/>
    </source>
</evidence>
<dbReference type="SUPFAM" id="SSF48056">
    <property type="entry name" value="Di-copper centre-containing domain"/>
    <property type="match status" value="1"/>
</dbReference>
<feature type="signal peptide" evidence="11">
    <location>
        <begin position="1"/>
        <end position="22"/>
    </location>
</feature>
<dbReference type="PANTHER" id="PTHR11474">
    <property type="entry name" value="TYROSINASE FAMILY MEMBER"/>
    <property type="match status" value="1"/>
</dbReference>
<dbReference type="PIRSF" id="PIRSF000290">
    <property type="entry name" value="PPO_plant"/>
    <property type="match status" value="1"/>
</dbReference>
<feature type="chain" id="PRO_5003772408" description="Tyrosinase copper-binding domain-containing protein" evidence="11">
    <location>
        <begin position="23"/>
        <end position="585"/>
    </location>
</feature>
<evidence type="ECO:0000256" key="5">
    <source>
        <dbReference type="ARBA" id="ARBA00023008"/>
    </source>
</evidence>
<accession>J3L4U3</accession>
<name>J3L4U3_ORYBR</name>
<reference evidence="14" key="1">
    <citation type="journal article" date="2013" name="Nat. Commun.">
        <title>Whole-genome sequencing of Oryza brachyantha reveals mechanisms underlying Oryza genome evolution.</title>
        <authorList>
            <person name="Chen J."/>
            <person name="Huang Q."/>
            <person name="Gao D."/>
            <person name="Wang J."/>
            <person name="Lang Y."/>
            <person name="Liu T."/>
            <person name="Li B."/>
            <person name="Bai Z."/>
            <person name="Luis Goicoechea J."/>
            <person name="Liang C."/>
            <person name="Chen C."/>
            <person name="Zhang W."/>
            <person name="Sun S."/>
            <person name="Liao Y."/>
            <person name="Zhang X."/>
            <person name="Yang L."/>
            <person name="Song C."/>
            <person name="Wang M."/>
            <person name="Shi J."/>
            <person name="Liu G."/>
            <person name="Liu J."/>
            <person name="Zhou H."/>
            <person name="Zhou W."/>
            <person name="Yu Q."/>
            <person name="An N."/>
            <person name="Chen Y."/>
            <person name="Cai Q."/>
            <person name="Wang B."/>
            <person name="Liu B."/>
            <person name="Min J."/>
            <person name="Huang Y."/>
            <person name="Wu H."/>
            <person name="Li Z."/>
            <person name="Zhang Y."/>
            <person name="Yin Y."/>
            <person name="Song W."/>
            <person name="Jiang J."/>
            <person name="Jackson S.A."/>
            <person name="Wing R.A."/>
            <person name="Wang J."/>
            <person name="Chen M."/>
        </authorList>
    </citation>
    <scope>NUCLEOTIDE SEQUENCE [LARGE SCALE GENOMIC DNA]</scope>
    <source>
        <strain evidence="14">cv. IRGC 101232</strain>
    </source>
</reference>
<dbReference type="OrthoDB" id="6132182at2759"/>
<dbReference type="EnsemblPlants" id="OB01G42490.1">
    <property type="protein sequence ID" value="OB01G42490.1"/>
    <property type="gene ID" value="OB01G42490"/>
</dbReference>
<evidence type="ECO:0000256" key="10">
    <source>
        <dbReference type="SAM" id="MobiDB-lite"/>
    </source>
</evidence>
<evidence type="ECO:0000313" key="14">
    <source>
        <dbReference type="EnsemblPlants" id="OB01G42490.1"/>
    </source>
</evidence>
<dbReference type="InterPro" id="IPR016213">
    <property type="entry name" value="Polyphenol_oxidase"/>
</dbReference>
<dbReference type="InterPro" id="IPR008922">
    <property type="entry name" value="Di-copper_centre_dom_sf"/>
</dbReference>
<dbReference type="AlphaFoldDB" id="J3L4U3"/>